<dbReference type="RefSeq" id="WP_197921055.1">
    <property type="nucleotide sequence ID" value="NZ_CAWPTA010000007.1"/>
</dbReference>
<name>A0ABS0N345_9SPHN</name>
<evidence type="ECO:0000256" key="2">
    <source>
        <dbReference type="SAM" id="MobiDB-lite"/>
    </source>
</evidence>
<dbReference type="Proteomes" id="UP000602442">
    <property type="component" value="Unassembled WGS sequence"/>
</dbReference>
<gene>
    <name evidence="3" type="ORF">I5L03_07185</name>
</gene>
<feature type="region of interest" description="Disordered" evidence="2">
    <location>
        <begin position="8"/>
        <end position="28"/>
    </location>
</feature>
<dbReference type="Pfam" id="PF03691">
    <property type="entry name" value="UPF0167"/>
    <property type="match status" value="1"/>
</dbReference>
<dbReference type="EMBL" id="JAEANY010000002">
    <property type="protein sequence ID" value="MBH5322367.1"/>
    <property type="molecule type" value="Genomic_DNA"/>
</dbReference>
<protein>
    <submittedName>
        <fullName evidence="3">CbrC family protein</fullName>
    </submittedName>
</protein>
<comment type="similarity">
    <text evidence="1">Belongs to the UPF0167 family.</text>
</comment>
<proteinExistence type="inferred from homology"/>
<keyword evidence="4" id="KW-1185">Reference proteome</keyword>
<organism evidence="3 4">
    <name type="scientific">Aurantiacibacter sediminis</name>
    <dbReference type="NCBI Taxonomy" id="2793064"/>
    <lineage>
        <taxon>Bacteria</taxon>
        <taxon>Pseudomonadati</taxon>
        <taxon>Pseudomonadota</taxon>
        <taxon>Alphaproteobacteria</taxon>
        <taxon>Sphingomonadales</taxon>
        <taxon>Erythrobacteraceae</taxon>
        <taxon>Aurantiacibacter</taxon>
    </lineage>
</organism>
<evidence type="ECO:0000313" key="4">
    <source>
        <dbReference type="Proteomes" id="UP000602442"/>
    </source>
</evidence>
<sequence length="195" mass="21980">MSFWKKALNGFDNRMTAPPPEPKLPAPIRQRDCSEDPKPHFRFYPHAYEDGNFEESDAKCWLCGCPCGWRYVASIYSADKPEVVCARCLADGTLGSGTHDTVASSKVVDKELWFEAECCTPGISSFNPFSWPVVDGEPLAYLGHADQRDLEKRAEVKQAMAALAKEFDWPEVAPHYAMIFRSLDGKHWRASMDLD</sequence>
<accession>A0ABS0N345</accession>
<dbReference type="InterPro" id="IPR005363">
    <property type="entry name" value="UPF0167"/>
</dbReference>
<evidence type="ECO:0000313" key="3">
    <source>
        <dbReference type="EMBL" id="MBH5322367.1"/>
    </source>
</evidence>
<reference evidence="3 4" key="1">
    <citation type="submission" date="2020-11" db="EMBL/GenBank/DDBJ databases">
        <title>Erythrobacter sediminis sp. nov., a marine bacterium from a tidal flat of Garorim Bay.</title>
        <authorList>
            <person name="Kim D."/>
            <person name="Yoo Y."/>
            <person name="Kim J.-J."/>
        </authorList>
    </citation>
    <scope>NUCLEOTIDE SEQUENCE [LARGE SCALE GENOMIC DNA]</scope>
    <source>
        <strain evidence="3 4">JGD-13</strain>
    </source>
</reference>
<evidence type="ECO:0000256" key="1">
    <source>
        <dbReference type="ARBA" id="ARBA00008525"/>
    </source>
</evidence>
<comment type="caution">
    <text evidence="3">The sequence shown here is derived from an EMBL/GenBank/DDBJ whole genome shotgun (WGS) entry which is preliminary data.</text>
</comment>